<dbReference type="EC" id="2.5.1.18" evidence="2"/>
<dbReference type="Proteomes" id="UP000187203">
    <property type="component" value="Unassembled WGS sequence"/>
</dbReference>
<evidence type="ECO:0000256" key="3">
    <source>
        <dbReference type="ARBA" id="ARBA00022679"/>
    </source>
</evidence>
<dbReference type="InterPro" id="IPR045074">
    <property type="entry name" value="GST_C_Tau"/>
</dbReference>
<comment type="subcellular location">
    <subcellularLocation>
        <location evidence="1">Cytoplasm</location>
        <location evidence="1">Cytosol</location>
    </subcellularLocation>
</comment>
<protein>
    <recommendedName>
        <fullName evidence="2">glutathione transferase</fullName>
        <ecNumber evidence="2">2.5.1.18</ecNumber>
    </recommendedName>
</protein>
<dbReference type="FunFam" id="1.20.1050.10:FF:000012">
    <property type="entry name" value="Tau class glutathione S-transferase"/>
    <property type="match status" value="1"/>
</dbReference>
<keyword evidence="3" id="KW-0808">Transferase</keyword>
<dbReference type="InterPro" id="IPR010987">
    <property type="entry name" value="Glutathione-S-Trfase_C-like"/>
</dbReference>
<evidence type="ECO:0000313" key="6">
    <source>
        <dbReference type="EMBL" id="OMP07864.1"/>
    </source>
</evidence>
<keyword evidence="7" id="KW-1185">Reference proteome</keyword>
<dbReference type="InterPro" id="IPR036282">
    <property type="entry name" value="Glutathione-S-Trfase_C_sf"/>
</dbReference>
<dbReference type="Gene3D" id="1.20.1050.10">
    <property type="match status" value="1"/>
</dbReference>
<dbReference type="PROSITE" id="PS50405">
    <property type="entry name" value="GST_CTER"/>
    <property type="match status" value="1"/>
</dbReference>
<comment type="catalytic activity">
    <reaction evidence="4">
        <text>RX + glutathione = an S-substituted glutathione + a halide anion + H(+)</text>
        <dbReference type="Rhea" id="RHEA:16437"/>
        <dbReference type="ChEBI" id="CHEBI:15378"/>
        <dbReference type="ChEBI" id="CHEBI:16042"/>
        <dbReference type="ChEBI" id="CHEBI:17792"/>
        <dbReference type="ChEBI" id="CHEBI:57925"/>
        <dbReference type="ChEBI" id="CHEBI:90779"/>
        <dbReference type="EC" id="2.5.1.18"/>
    </reaction>
</comment>
<dbReference type="AlphaFoldDB" id="A0A1R3KLC0"/>
<dbReference type="GO" id="GO:0006749">
    <property type="term" value="P:glutathione metabolic process"/>
    <property type="evidence" value="ECO:0007669"/>
    <property type="project" value="InterPro"/>
</dbReference>
<accession>A0A1R3KLC0</accession>
<reference evidence="7" key="1">
    <citation type="submission" date="2013-09" db="EMBL/GenBank/DDBJ databases">
        <title>Corchorus olitorius genome sequencing.</title>
        <authorList>
            <person name="Alam M."/>
            <person name="Haque M.S."/>
            <person name="Islam M.S."/>
            <person name="Emdad E.M."/>
            <person name="Islam M.M."/>
            <person name="Ahmed B."/>
            <person name="Halim A."/>
            <person name="Hossen Q.M.M."/>
            <person name="Hossain M.Z."/>
            <person name="Ahmed R."/>
            <person name="Khan M.M."/>
            <person name="Islam R."/>
            <person name="Rashid M.M."/>
            <person name="Khan S.A."/>
            <person name="Rahman M.S."/>
            <person name="Alam M."/>
            <person name="Yahiya A.S."/>
            <person name="Khan M.S."/>
            <person name="Azam M.S."/>
            <person name="Haque T."/>
            <person name="Lashkar M.Z.H."/>
            <person name="Akhand A.I."/>
            <person name="Morshed G."/>
            <person name="Roy S."/>
            <person name="Uddin K.S."/>
            <person name="Rabeya T."/>
            <person name="Hossain A.S."/>
            <person name="Chowdhury A."/>
            <person name="Snigdha A.R."/>
            <person name="Mortoza M.S."/>
            <person name="Matin S.A."/>
            <person name="Hoque S.M.E."/>
            <person name="Islam M.K."/>
            <person name="Roy D.K."/>
            <person name="Haider R."/>
            <person name="Moosa M.M."/>
            <person name="Elias S.M."/>
            <person name="Hasan A.M."/>
            <person name="Jahan S."/>
            <person name="Shafiuddin M."/>
            <person name="Mahmood N."/>
            <person name="Shommy N.S."/>
        </authorList>
    </citation>
    <scope>NUCLEOTIDE SEQUENCE [LARGE SCALE GENOMIC DNA]</scope>
    <source>
        <strain evidence="7">cv. O-4</strain>
    </source>
</reference>
<dbReference type="STRING" id="93759.A0A1R3KLC0"/>
<dbReference type="GO" id="GO:0005829">
    <property type="term" value="C:cytosol"/>
    <property type="evidence" value="ECO:0007669"/>
    <property type="project" value="UniProtKB-SubCell"/>
</dbReference>
<dbReference type="Pfam" id="PF00043">
    <property type="entry name" value="GST_C"/>
    <property type="match status" value="1"/>
</dbReference>
<comment type="caution">
    <text evidence="6">The sequence shown here is derived from an EMBL/GenBank/DDBJ whole genome shotgun (WGS) entry which is preliminary data.</text>
</comment>
<dbReference type="SUPFAM" id="SSF47616">
    <property type="entry name" value="GST C-terminal domain-like"/>
    <property type="match status" value="1"/>
</dbReference>
<dbReference type="GO" id="GO:0004364">
    <property type="term" value="F:glutathione transferase activity"/>
    <property type="evidence" value="ECO:0007669"/>
    <property type="project" value="UniProtKB-EC"/>
</dbReference>
<evidence type="ECO:0000256" key="4">
    <source>
        <dbReference type="ARBA" id="ARBA00047960"/>
    </source>
</evidence>
<dbReference type="InterPro" id="IPR045073">
    <property type="entry name" value="Omega/Tau-like"/>
</dbReference>
<sequence>MVETRFRSPRLFLNTLKRNGPKIPLLPSDPYERAMARFWIKFADDKGPIIWKIYQKSGEERKKVIEESLEMLKTLEEYGIGDKKFFGGDNIGMVDIAFGGLAYWEELYEKVLDRNLLEADKFPRLYAWIKNFKEVPEIKENLPDLTRLSKLKS</sequence>
<name>A0A1R3KLC0_9ROSI</name>
<evidence type="ECO:0000256" key="1">
    <source>
        <dbReference type="ARBA" id="ARBA00004514"/>
    </source>
</evidence>
<evidence type="ECO:0000259" key="5">
    <source>
        <dbReference type="PROSITE" id="PS50405"/>
    </source>
</evidence>
<dbReference type="CDD" id="cd03185">
    <property type="entry name" value="GST_C_Tau"/>
    <property type="match status" value="1"/>
</dbReference>
<feature type="domain" description="GST C-terminal" evidence="5">
    <location>
        <begin position="29"/>
        <end position="153"/>
    </location>
</feature>
<organism evidence="6 7">
    <name type="scientific">Corchorus olitorius</name>
    <dbReference type="NCBI Taxonomy" id="93759"/>
    <lineage>
        <taxon>Eukaryota</taxon>
        <taxon>Viridiplantae</taxon>
        <taxon>Streptophyta</taxon>
        <taxon>Embryophyta</taxon>
        <taxon>Tracheophyta</taxon>
        <taxon>Spermatophyta</taxon>
        <taxon>Magnoliopsida</taxon>
        <taxon>eudicotyledons</taxon>
        <taxon>Gunneridae</taxon>
        <taxon>Pentapetalae</taxon>
        <taxon>rosids</taxon>
        <taxon>malvids</taxon>
        <taxon>Malvales</taxon>
        <taxon>Malvaceae</taxon>
        <taxon>Grewioideae</taxon>
        <taxon>Apeibeae</taxon>
        <taxon>Corchorus</taxon>
    </lineage>
</organism>
<dbReference type="PANTHER" id="PTHR11260">
    <property type="entry name" value="GLUTATHIONE S-TRANSFERASE, GST, SUPERFAMILY, GST DOMAIN CONTAINING"/>
    <property type="match status" value="1"/>
</dbReference>
<dbReference type="OrthoDB" id="4951845at2759"/>
<gene>
    <name evidence="6" type="ORF">COLO4_06992</name>
</gene>
<dbReference type="EMBL" id="AWUE01013018">
    <property type="protein sequence ID" value="OMP07864.1"/>
    <property type="molecule type" value="Genomic_DNA"/>
</dbReference>
<evidence type="ECO:0000256" key="2">
    <source>
        <dbReference type="ARBA" id="ARBA00012452"/>
    </source>
</evidence>
<proteinExistence type="predicted"/>
<evidence type="ECO:0000313" key="7">
    <source>
        <dbReference type="Proteomes" id="UP000187203"/>
    </source>
</evidence>
<dbReference type="PANTHER" id="PTHR11260:SF679">
    <property type="entry name" value="GLUTATHIONE TRANSFERASE"/>
    <property type="match status" value="1"/>
</dbReference>
<dbReference type="InterPro" id="IPR004046">
    <property type="entry name" value="GST_C"/>
</dbReference>